<comment type="caution">
    <text evidence="1">The sequence shown here is derived from an EMBL/GenBank/DDBJ whole genome shotgun (WGS) entry which is preliminary data.</text>
</comment>
<dbReference type="Proteomes" id="UP000712600">
    <property type="component" value="Unassembled WGS sequence"/>
</dbReference>
<accession>A0A8S9Q1B9</accession>
<evidence type="ECO:0000313" key="2">
    <source>
        <dbReference type="Proteomes" id="UP000712600"/>
    </source>
</evidence>
<dbReference type="EMBL" id="QGKX02001347">
    <property type="protein sequence ID" value="KAF3525811.1"/>
    <property type="molecule type" value="Genomic_DNA"/>
</dbReference>
<dbReference type="AlphaFoldDB" id="A0A8S9Q1B9"/>
<proteinExistence type="predicted"/>
<reference evidence="1" key="1">
    <citation type="submission" date="2019-12" db="EMBL/GenBank/DDBJ databases">
        <title>Genome sequencing and annotation of Brassica cretica.</title>
        <authorList>
            <person name="Studholme D.J."/>
            <person name="Sarris P."/>
        </authorList>
    </citation>
    <scope>NUCLEOTIDE SEQUENCE</scope>
    <source>
        <strain evidence="1">PFS-109/04</strain>
        <tissue evidence="1">Leaf</tissue>
    </source>
</reference>
<gene>
    <name evidence="1" type="ORF">F2Q69_00046787</name>
</gene>
<name>A0A8S9Q1B9_BRACR</name>
<evidence type="ECO:0000313" key="1">
    <source>
        <dbReference type="EMBL" id="KAF3525811.1"/>
    </source>
</evidence>
<protein>
    <submittedName>
        <fullName evidence="1">Uncharacterized protein</fullName>
    </submittedName>
</protein>
<organism evidence="1 2">
    <name type="scientific">Brassica cretica</name>
    <name type="common">Mustard</name>
    <dbReference type="NCBI Taxonomy" id="69181"/>
    <lineage>
        <taxon>Eukaryota</taxon>
        <taxon>Viridiplantae</taxon>
        <taxon>Streptophyta</taxon>
        <taxon>Embryophyta</taxon>
        <taxon>Tracheophyta</taxon>
        <taxon>Spermatophyta</taxon>
        <taxon>Magnoliopsida</taxon>
        <taxon>eudicotyledons</taxon>
        <taxon>Gunneridae</taxon>
        <taxon>Pentapetalae</taxon>
        <taxon>rosids</taxon>
        <taxon>malvids</taxon>
        <taxon>Brassicales</taxon>
        <taxon>Brassicaceae</taxon>
        <taxon>Brassiceae</taxon>
        <taxon>Brassica</taxon>
    </lineage>
</organism>
<sequence length="168" mass="17855">MLVTSVTVASNWEAVAGRVNERTTKTKKLLQTPAPEAPPLLLSLRFPFASPVFSSLSLPCRVRLCCRGAPGSAWYARWLESRRREGVVSSGEVGFRVWQEAPLLLVGSIARGGGSAVSSVLLRTLEVPFNSETRLAQEPAVLACGAGSAAVSKVVVYGLFDAVLLTPS</sequence>